<comment type="caution">
    <text evidence="9">The sequence shown here is derived from an EMBL/GenBank/DDBJ whole genome shotgun (WGS) entry which is preliminary data.</text>
</comment>
<dbReference type="PROSITE" id="PS51202">
    <property type="entry name" value="RCK_C"/>
    <property type="match status" value="2"/>
</dbReference>
<dbReference type="Pfam" id="PF03600">
    <property type="entry name" value="CitMHS"/>
    <property type="match status" value="1"/>
</dbReference>
<dbReference type="InterPro" id="IPR036721">
    <property type="entry name" value="RCK_C_sf"/>
</dbReference>
<reference evidence="9 10" key="1">
    <citation type="submission" date="2012-02" db="EMBL/GenBank/DDBJ databases">
        <title>The Genome Sequence of Bacteroides salyersiae CL02T12C01.</title>
        <authorList>
            <consortium name="The Broad Institute Genome Sequencing Platform"/>
            <person name="Earl A."/>
            <person name="Ward D."/>
            <person name="Feldgarden M."/>
            <person name="Gevers D."/>
            <person name="Zitomersky N.L."/>
            <person name="Coyne M.J."/>
            <person name="Comstock L.E."/>
            <person name="Young S.K."/>
            <person name="Zeng Q."/>
            <person name="Gargeya S."/>
            <person name="Fitzgerald M."/>
            <person name="Haas B."/>
            <person name="Abouelleil A."/>
            <person name="Alvarado L."/>
            <person name="Arachchi H.M."/>
            <person name="Berlin A."/>
            <person name="Chapman S.B."/>
            <person name="Gearin G."/>
            <person name="Goldberg J."/>
            <person name="Griggs A."/>
            <person name="Gujja S."/>
            <person name="Hansen M."/>
            <person name="Heiman D."/>
            <person name="Howarth C."/>
            <person name="Larimer J."/>
            <person name="Lui A."/>
            <person name="MacDonald P.J.P."/>
            <person name="McCowen C."/>
            <person name="Montmayeur A."/>
            <person name="Murphy C."/>
            <person name="Neiman D."/>
            <person name="Pearson M."/>
            <person name="Priest M."/>
            <person name="Roberts A."/>
            <person name="Saif S."/>
            <person name="Shea T."/>
            <person name="Sisk P."/>
            <person name="Stolte C."/>
            <person name="Sykes S."/>
            <person name="Wortman J."/>
            <person name="Nusbaum C."/>
            <person name="Birren B."/>
        </authorList>
    </citation>
    <scope>NUCLEOTIDE SEQUENCE [LARGE SCALE GENOMIC DNA]</scope>
    <source>
        <strain evidence="9 10">CL02T12C01</strain>
    </source>
</reference>
<keyword evidence="5 7" id="KW-1133">Transmembrane helix</keyword>
<evidence type="ECO:0000313" key="9">
    <source>
        <dbReference type="EMBL" id="EIY59078.1"/>
    </source>
</evidence>
<keyword evidence="2" id="KW-0813">Transport</keyword>
<dbReference type="PANTHER" id="PTHR43652:SF1">
    <property type="entry name" value="RESPONSE REGULATOR"/>
    <property type="match status" value="1"/>
</dbReference>
<feature type="transmembrane region" description="Helical" evidence="7">
    <location>
        <begin position="196"/>
        <end position="218"/>
    </location>
</feature>
<gene>
    <name evidence="9" type="ORF">HMPREF1071_03604</name>
</gene>
<evidence type="ECO:0000256" key="2">
    <source>
        <dbReference type="ARBA" id="ARBA00022448"/>
    </source>
</evidence>
<dbReference type="InterPro" id="IPR004680">
    <property type="entry name" value="Cit_transptr-like_dom"/>
</dbReference>
<feature type="transmembrane region" description="Helical" evidence="7">
    <location>
        <begin position="49"/>
        <end position="66"/>
    </location>
</feature>
<feature type="transmembrane region" description="Helical" evidence="7">
    <location>
        <begin position="582"/>
        <end position="602"/>
    </location>
</feature>
<feature type="transmembrane region" description="Helical" evidence="7">
    <location>
        <begin position="157"/>
        <end position="176"/>
    </location>
</feature>
<dbReference type="SUPFAM" id="SSF116726">
    <property type="entry name" value="TrkA C-terminal domain-like"/>
    <property type="match status" value="2"/>
</dbReference>
<dbReference type="HOGENOM" id="CLU_005170_6_1_10"/>
<dbReference type="Gene3D" id="3.30.70.1450">
    <property type="entry name" value="Regulator of K+ conductance, C-terminal domain"/>
    <property type="match status" value="2"/>
</dbReference>
<dbReference type="Proteomes" id="UP000005150">
    <property type="component" value="Unassembled WGS sequence"/>
</dbReference>
<evidence type="ECO:0000256" key="5">
    <source>
        <dbReference type="ARBA" id="ARBA00022989"/>
    </source>
</evidence>
<dbReference type="FunFam" id="3.30.70.1450:FF:000017">
    <property type="entry name" value="SLC13 family permease"/>
    <property type="match status" value="1"/>
</dbReference>
<dbReference type="PANTHER" id="PTHR43652">
    <property type="entry name" value="BASIC AMINO ACID ANTIPORTER YFCC-RELATED"/>
    <property type="match status" value="1"/>
</dbReference>
<feature type="domain" description="RCK C-terminal" evidence="8">
    <location>
        <begin position="239"/>
        <end position="332"/>
    </location>
</feature>
<dbReference type="PATRIC" id="fig|997887.3.peg.3743"/>
<evidence type="ECO:0000256" key="6">
    <source>
        <dbReference type="ARBA" id="ARBA00023136"/>
    </source>
</evidence>
<dbReference type="GO" id="GO:0008324">
    <property type="term" value="F:monoatomic cation transmembrane transporter activity"/>
    <property type="evidence" value="ECO:0007669"/>
    <property type="project" value="InterPro"/>
</dbReference>
<feature type="transmembrane region" description="Helical" evidence="7">
    <location>
        <begin position="23"/>
        <end position="42"/>
    </location>
</feature>
<dbReference type="InterPro" id="IPR051679">
    <property type="entry name" value="DASS-Related_Transporters"/>
</dbReference>
<dbReference type="EMBL" id="AGXV01000041">
    <property type="protein sequence ID" value="EIY59078.1"/>
    <property type="molecule type" value="Genomic_DNA"/>
</dbReference>
<feature type="transmembrane region" description="Helical" evidence="7">
    <location>
        <begin position="72"/>
        <end position="92"/>
    </location>
</feature>
<dbReference type="CDD" id="cd01115">
    <property type="entry name" value="SLC13_permease"/>
    <property type="match status" value="1"/>
</dbReference>
<proteinExistence type="predicted"/>
<feature type="transmembrane region" description="Helical" evidence="7">
    <location>
        <begin position="113"/>
        <end position="130"/>
    </location>
</feature>
<protein>
    <recommendedName>
        <fullName evidence="8">RCK C-terminal domain-containing protein</fullName>
    </recommendedName>
</protein>
<dbReference type="GO" id="GO:0006813">
    <property type="term" value="P:potassium ion transport"/>
    <property type="evidence" value="ECO:0007669"/>
    <property type="project" value="InterPro"/>
</dbReference>
<feature type="domain" description="RCK C-terminal" evidence="8">
    <location>
        <begin position="345"/>
        <end position="429"/>
    </location>
</feature>
<dbReference type="FunFam" id="3.30.70.1450:FF:000009">
    <property type="entry name" value="SLC13 family permease"/>
    <property type="match status" value="1"/>
</dbReference>
<evidence type="ECO:0000259" key="8">
    <source>
        <dbReference type="PROSITE" id="PS51202"/>
    </source>
</evidence>
<comment type="subcellular location">
    <subcellularLocation>
        <location evidence="1">Membrane</location>
        <topology evidence="1">Multi-pass membrane protein</topology>
    </subcellularLocation>
</comment>
<name>I9SSQ2_9BACE</name>
<keyword evidence="4" id="KW-0677">Repeat</keyword>
<dbReference type="Pfam" id="PF02080">
    <property type="entry name" value="TrkA_C"/>
    <property type="match status" value="2"/>
</dbReference>
<evidence type="ECO:0000256" key="1">
    <source>
        <dbReference type="ARBA" id="ARBA00004141"/>
    </source>
</evidence>
<keyword evidence="10" id="KW-1185">Reference proteome</keyword>
<evidence type="ECO:0000256" key="4">
    <source>
        <dbReference type="ARBA" id="ARBA00022737"/>
    </source>
</evidence>
<evidence type="ECO:0000256" key="3">
    <source>
        <dbReference type="ARBA" id="ARBA00022692"/>
    </source>
</evidence>
<feature type="transmembrane region" description="Helical" evidence="7">
    <location>
        <begin position="474"/>
        <end position="492"/>
    </location>
</feature>
<evidence type="ECO:0000256" key="7">
    <source>
        <dbReference type="SAM" id="Phobius"/>
    </source>
</evidence>
<dbReference type="InterPro" id="IPR006037">
    <property type="entry name" value="RCK_C"/>
</dbReference>
<dbReference type="GO" id="GO:0005886">
    <property type="term" value="C:plasma membrane"/>
    <property type="evidence" value="ECO:0007669"/>
    <property type="project" value="TreeGrafter"/>
</dbReference>
<feature type="transmembrane region" description="Helical" evidence="7">
    <location>
        <begin position="622"/>
        <end position="642"/>
    </location>
</feature>
<organism evidence="9 10">
    <name type="scientific">Bacteroides salyersiae CL02T12C01</name>
    <dbReference type="NCBI Taxonomy" id="997887"/>
    <lineage>
        <taxon>Bacteria</taxon>
        <taxon>Pseudomonadati</taxon>
        <taxon>Bacteroidota</taxon>
        <taxon>Bacteroidia</taxon>
        <taxon>Bacteroidales</taxon>
        <taxon>Bacteroidaceae</taxon>
        <taxon>Bacteroides</taxon>
    </lineage>
</organism>
<feature type="transmembrane region" description="Helical" evidence="7">
    <location>
        <begin position="537"/>
        <end position="570"/>
    </location>
</feature>
<keyword evidence="3 7" id="KW-0812">Transmembrane</keyword>
<keyword evidence="6 7" id="KW-0472">Membrane</keyword>
<sequence length="644" mass="70063">MPAFCFLFCVCENFNICYYQLPYYFMVITLIILVLSAVFFMSGKVRSDLVALCALISLLIFQILTPEEALSGFSNSVVIMMVGLFVVGGAIFQTGLAKMISSKILKLAGKSELRLFLLVMLVTSAIGAFVSNTGTVALMLPIVVSLAVSAGMNPSRLLMPLAFASSMGGMMTLIGTPPNLVIQNALTSAGFEPLSFFSFLPVGLICVTIGTLVLMPLTKWFLSKKGKKQEVNASGKSLNQLVKEYGLSSNLFRLRADTSSLLVGKTIIDLDVRRKYGLNILEVRRGDISQNRFLKTITQKLAEPDTVMQEQDVLYVTGEVESVERFAEDYLLEMLDGHTTEEAAKANNSLDFYDIGIAEIVLMPSSNLANRTVKDADLRGKFNVNVLGIRRKKEYILQDLGNEKMHSGDVLLVQGTWQDIARLSKEDADWVVLGQPLNEAAKVTLDYKAPVAAAIMVLMVVMMVFDFIPVAPVTAVMIAGVLMVITGCFRNVEAAYKTINWETIVLFAGMLPMSLALEKTGASEYISNSLVTGLGSYGPIVLMAGIYFTTSLMTMFISNTVTAVLMAPIALQSALQIGVSPVPFLFAVTVAASMCFASPFSTPPNALVMPAGQYTFMDYIKVGLPLQVIMGIVMVFALPLLFPF</sequence>
<dbReference type="AlphaFoldDB" id="I9SSQ2"/>
<evidence type="ECO:0000313" key="10">
    <source>
        <dbReference type="Proteomes" id="UP000005150"/>
    </source>
</evidence>
<accession>I9SSQ2</accession>